<dbReference type="EMBL" id="HG793133">
    <property type="protein sequence ID" value="CDK30144.1"/>
    <property type="molecule type" value="Genomic_DNA"/>
</dbReference>
<dbReference type="GO" id="GO:0005886">
    <property type="term" value="C:plasma membrane"/>
    <property type="evidence" value="ECO:0007669"/>
    <property type="project" value="UniProtKB-SubCell"/>
</dbReference>
<keyword evidence="3 8" id="KW-0812">Transmembrane</keyword>
<feature type="transmembrane region" description="Helical" evidence="8">
    <location>
        <begin position="228"/>
        <end position="246"/>
    </location>
</feature>
<dbReference type="InterPro" id="IPR008250">
    <property type="entry name" value="ATPase_P-typ_transduc_dom_A_sf"/>
</dbReference>
<dbReference type="SFLD" id="SFLDG00002">
    <property type="entry name" value="C1.7:_P-type_atpase_like"/>
    <property type="match status" value="1"/>
</dbReference>
<dbReference type="PROSITE" id="PS00154">
    <property type="entry name" value="ATPASE_E1_E2"/>
    <property type="match status" value="1"/>
</dbReference>
<dbReference type="OrthoDB" id="9813266at2"/>
<dbReference type="InterPro" id="IPR018303">
    <property type="entry name" value="ATPase_P-typ_P_site"/>
</dbReference>
<dbReference type="Gene3D" id="3.40.50.1000">
    <property type="entry name" value="HAD superfamily/HAD-like"/>
    <property type="match status" value="1"/>
</dbReference>
<dbReference type="InterPro" id="IPR023299">
    <property type="entry name" value="ATPase_P-typ_cyto_dom_N"/>
</dbReference>
<dbReference type="PRINTS" id="PR00119">
    <property type="entry name" value="CATATPASE"/>
</dbReference>
<dbReference type="GO" id="GO:0005524">
    <property type="term" value="F:ATP binding"/>
    <property type="evidence" value="ECO:0007669"/>
    <property type="project" value="UniProtKB-UniRule"/>
</dbReference>
<dbReference type="InterPro" id="IPR023214">
    <property type="entry name" value="HAD_sf"/>
</dbReference>
<keyword evidence="8" id="KW-0547">Nucleotide-binding</keyword>
<dbReference type="SFLD" id="SFLDF00027">
    <property type="entry name" value="p-type_atpase"/>
    <property type="match status" value="1"/>
</dbReference>
<dbReference type="PANTHER" id="PTHR48085:SF5">
    <property type="entry name" value="CADMIUM_ZINC-TRANSPORTING ATPASE HMA4-RELATED"/>
    <property type="match status" value="1"/>
</dbReference>
<dbReference type="InterPro" id="IPR036412">
    <property type="entry name" value="HAD-like_sf"/>
</dbReference>
<dbReference type="NCBIfam" id="TIGR01525">
    <property type="entry name" value="ATPase-IB_hvy"/>
    <property type="match status" value="1"/>
</dbReference>
<dbReference type="Pfam" id="PF00702">
    <property type="entry name" value="Hydrolase"/>
    <property type="match status" value="1"/>
</dbReference>
<protein>
    <submittedName>
        <fullName evidence="10">Cation transport ATPase</fullName>
    </submittedName>
</protein>
<dbReference type="SUPFAM" id="SSF81653">
    <property type="entry name" value="Calcium ATPase, transduction domain A"/>
    <property type="match status" value="1"/>
</dbReference>
<feature type="transmembrane region" description="Helical" evidence="8">
    <location>
        <begin position="564"/>
        <end position="585"/>
    </location>
</feature>
<dbReference type="GO" id="GO:0019829">
    <property type="term" value="F:ATPase-coupled monoatomic cation transmembrane transporter activity"/>
    <property type="evidence" value="ECO:0007669"/>
    <property type="project" value="InterPro"/>
</dbReference>
<dbReference type="GO" id="GO:0046872">
    <property type="term" value="F:metal ion binding"/>
    <property type="evidence" value="ECO:0007669"/>
    <property type="project" value="UniProtKB-KW"/>
</dbReference>
<keyword evidence="8" id="KW-1003">Cell membrane</keyword>
<comment type="subcellular location">
    <subcellularLocation>
        <location evidence="8">Cell membrane</location>
    </subcellularLocation>
    <subcellularLocation>
        <location evidence="1">Membrane</location>
    </subcellularLocation>
</comment>
<keyword evidence="11" id="KW-1185">Reference proteome</keyword>
<evidence type="ECO:0000256" key="7">
    <source>
        <dbReference type="ARBA" id="ARBA00023136"/>
    </source>
</evidence>
<evidence type="ECO:0000256" key="4">
    <source>
        <dbReference type="ARBA" id="ARBA00022723"/>
    </source>
</evidence>
<dbReference type="Gene3D" id="2.70.150.10">
    <property type="entry name" value="Calcium-transporting ATPase, cytoplasmic transduction domain A"/>
    <property type="match status" value="1"/>
</dbReference>
<dbReference type="InterPro" id="IPR027256">
    <property type="entry name" value="P-typ_ATPase_IB"/>
</dbReference>
<dbReference type="SUPFAM" id="SSF81665">
    <property type="entry name" value="Calcium ATPase, transmembrane domain M"/>
    <property type="match status" value="1"/>
</dbReference>
<keyword evidence="8" id="KW-0067">ATP-binding</keyword>
<evidence type="ECO:0000256" key="8">
    <source>
        <dbReference type="RuleBase" id="RU362081"/>
    </source>
</evidence>
<evidence type="ECO:0000259" key="9">
    <source>
        <dbReference type="Pfam" id="PF00122"/>
    </source>
</evidence>
<feature type="domain" description="P-type ATPase A" evidence="9">
    <location>
        <begin position="111"/>
        <end position="211"/>
    </location>
</feature>
<dbReference type="GO" id="GO:0016887">
    <property type="term" value="F:ATP hydrolysis activity"/>
    <property type="evidence" value="ECO:0007669"/>
    <property type="project" value="InterPro"/>
</dbReference>
<dbReference type="InterPro" id="IPR059000">
    <property type="entry name" value="ATPase_P-type_domA"/>
</dbReference>
<keyword evidence="7 8" id="KW-0472">Membrane</keyword>
<dbReference type="KEGG" id="dpb:BABL1_gene_838"/>
<name>V6DF14_9BACT</name>
<evidence type="ECO:0000313" key="11">
    <source>
        <dbReference type="Proteomes" id="UP000018769"/>
    </source>
</evidence>
<dbReference type="Proteomes" id="UP000018769">
    <property type="component" value="Chromosome I"/>
</dbReference>
<dbReference type="PATRIC" id="fig|673862.3.peg.31"/>
<dbReference type="InterPro" id="IPR044492">
    <property type="entry name" value="P_typ_ATPase_HD_dom"/>
</dbReference>
<dbReference type="HOGENOM" id="CLU_001771_6_3_7"/>
<dbReference type="eggNOG" id="COG2217">
    <property type="taxonomic scope" value="Bacteria"/>
</dbReference>
<evidence type="ECO:0000313" key="10">
    <source>
        <dbReference type="EMBL" id="CDK30144.1"/>
    </source>
</evidence>
<evidence type="ECO:0000256" key="6">
    <source>
        <dbReference type="ARBA" id="ARBA00022989"/>
    </source>
</evidence>
<dbReference type="Pfam" id="PF00122">
    <property type="entry name" value="E1-E2_ATPase"/>
    <property type="match status" value="1"/>
</dbReference>
<dbReference type="NCBIfam" id="TIGR01494">
    <property type="entry name" value="ATPase_P-type"/>
    <property type="match status" value="1"/>
</dbReference>
<feature type="transmembrane region" description="Helical" evidence="8">
    <location>
        <begin position="7"/>
        <end position="26"/>
    </location>
</feature>
<organism evidence="10 11">
    <name type="scientific">Candidatus Babela massiliensis</name>
    <dbReference type="NCBI Taxonomy" id="673862"/>
    <lineage>
        <taxon>Bacteria</taxon>
        <taxon>Candidatus Babelota</taxon>
        <taxon>Candidatus Babeliae</taxon>
        <taxon>Candidatus Babeliales</taxon>
        <taxon>Candidatus Babeliaceae</taxon>
        <taxon>Candidatus Babela</taxon>
    </lineage>
</organism>
<proteinExistence type="inferred from homology"/>
<gene>
    <name evidence="10" type="primary">copA</name>
    <name evidence="10" type="ORF">BABL1_gene_838</name>
</gene>
<dbReference type="PANTHER" id="PTHR48085">
    <property type="entry name" value="CADMIUM/ZINC-TRANSPORTING ATPASE HMA2-RELATED"/>
    <property type="match status" value="1"/>
</dbReference>
<dbReference type="PRINTS" id="PR00120">
    <property type="entry name" value="HATPASE"/>
</dbReference>
<dbReference type="Gene3D" id="3.40.1110.10">
    <property type="entry name" value="Calcium-transporting ATPase, cytoplasmic domain N"/>
    <property type="match status" value="1"/>
</dbReference>
<evidence type="ECO:0000256" key="3">
    <source>
        <dbReference type="ARBA" id="ARBA00022692"/>
    </source>
</evidence>
<evidence type="ECO:0000256" key="5">
    <source>
        <dbReference type="ARBA" id="ARBA00022967"/>
    </source>
</evidence>
<dbReference type="InterPro" id="IPR001757">
    <property type="entry name" value="P_typ_ATPase"/>
</dbReference>
<keyword evidence="4 8" id="KW-0479">Metal-binding</keyword>
<reference evidence="10 11" key="1">
    <citation type="journal article" date="2015" name="Biol. Direct">
        <title>Babela massiliensis, a representative of a widespread bacterial phylum with unusual adaptations to parasitism in amoebae.</title>
        <authorList>
            <person name="Pagnier I."/>
            <person name="Yutin N."/>
            <person name="Croce O."/>
            <person name="Makarova K.S."/>
            <person name="Wolf Y.I."/>
            <person name="Benamar S."/>
            <person name="Raoult D."/>
            <person name="Koonin E.V."/>
            <person name="La Scola B."/>
        </authorList>
    </citation>
    <scope>NUCLEOTIDE SEQUENCE [LARGE SCALE GENOMIC DNA]</scope>
    <source>
        <strain evidence="11">BABL1</strain>
    </source>
</reference>
<comment type="similarity">
    <text evidence="2 8">Belongs to the cation transport ATPase (P-type) (TC 3.A.3) family. Type IB subfamily.</text>
</comment>
<dbReference type="AlphaFoldDB" id="V6DF14"/>
<evidence type="ECO:0000256" key="2">
    <source>
        <dbReference type="ARBA" id="ARBA00006024"/>
    </source>
</evidence>
<dbReference type="InterPro" id="IPR051014">
    <property type="entry name" value="Cation_Transport_ATPase_IB"/>
</dbReference>
<feature type="transmembrane region" description="Helical" evidence="8">
    <location>
        <begin position="252"/>
        <end position="281"/>
    </location>
</feature>
<feature type="transmembrane region" description="Helical" evidence="8">
    <location>
        <begin position="32"/>
        <end position="50"/>
    </location>
</feature>
<dbReference type="InterPro" id="IPR023298">
    <property type="entry name" value="ATPase_P-typ_TM_dom_sf"/>
</dbReference>
<accession>V6DF14</accession>
<keyword evidence="6 8" id="KW-1133">Transmembrane helix</keyword>
<sequence>MIKIKEQILFLVYISLIALLLTFSLLNIISYSYIYLAIFLEIIYISMVAIKELYHNKVISTELFLIIASIIGITGHEYKTISIILLIMLIAKLVESIIEMKTEDAIESLVKLTPKEVTVLIDSKEKIININEVLQGMVITVKSGGLIPVDGIIIDGIAQINEAALTGESTLKDKSKNDKVYASTFIENGNIKLKVEKVGTDTLFGKIKEKIEIAQESKAKISTITNKIASIVVPAMLIFVIIVWLFTRDIKLIITILVFGSPIELTLITPLAIISAVTAAFRNGVLIKGGIFLEELAKIDTIIFDKTGTLTLGQPEVSDIHSFSDKHTVKEILEVASMAEKLSSHPISKAVLKEAEAWNIEVLSPDKFELVSGHGININHNNRNCFIGNKHFVESPEYGNIKFEDKVCQNHLSTTVFYVGCDNNIYGKICISDKIRPEAKYTIEQLKKLNILNFYIISGDNQEITKQVAQELKIDNAFGDMFPDQKIEKIKQLQQKGHKVLMVGDGINDAPSLKQANVGIALGQMAMEPAIEAADIVLMNNDLTKILFIYKLSKQTFRIIKQNLFIGFALVHIIGIILAFCKLISPIQAALFHAVPDLAILINSIRLINFKCDS</sequence>
<dbReference type="SUPFAM" id="SSF56784">
    <property type="entry name" value="HAD-like"/>
    <property type="match status" value="1"/>
</dbReference>
<evidence type="ECO:0000256" key="1">
    <source>
        <dbReference type="ARBA" id="ARBA00004370"/>
    </source>
</evidence>
<dbReference type="STRING" id="673862.BABL1_gene_838"/>
<keyword evidence="5" id="KW-1278">Translocase</keyword>
<dbReference type="SFLD" id="SFLDS00003">
    <property type="entry name" value="Haloacid_Dehalogenase"/>
    <property type="match status" value="1"/>
</dbReference>